<name>A0AAE4FFT9_MORMO</name>
<evidence type="ECO:0000313" key="3">
    <source>
        <dbReference type="Proteomes" id="UP001182247"/>
    </source>
</evidence>
<dbReference type="EMBL" id="JAPKIY010000023">
    <property type="protein sequence ID" value="MDS0899124.1"/>
    <property type="molecule type" value="Genomic_DNA"/>
</dbReference>
<dbReference type="InterPro" id="IPR014718">
    <property type="entry name" value="GH-type_carb-bd"/>
</dbReference>
<dbReference type="RefSeq" id="WP_225904190.1">
    <property type="nucleotide sequence ID" value="NZ_CP027177.1"/>
</dbReference>
<dbReference type="Proteomes" id="UP001182247">
    <property type="component" value="Unassembled WGS sequence"/>
</dbReference>
<dbReference type="GO" id="GO:0030246">
    <property type="term" value="F:carbohydrate binding"/>
    <property type="evidence" value="ECO:0007669"/>
    <property type="project" value="InterPro"/>
</dbReference>
<evidence type="ECO:0000256" key="1">
    <source>
        <dbReference type="SAM" id="MobiDB-lite"/>
    </source>
</evidence>
<dbReference type="Gene3D" id="2.70.98.10">
    <property type="match status" value="1"/>
</dbReference>
<organism evidence="2 3">
    <name type="scientific">Morganella morganii</name>
    <name type="common">Proteus morganii</name>
    <dbReference type="NCBI Taxonomy" id="582"/>
    <lineage>
        <taxon>Bacteria</taxon>
        <taxon>Pseudomonadati</taxon>
        <taxon>Pseudomonadota</taxon>
        <taxon>Gammaproteobacteria</taxon>
        <taxon>Enterobacterales</taxon>
        <taxon>Morganellaceae</taxon>
        <taxon>Morganella</taxon>
    </lineage>
</organism>
<evidence type="ECO:0000313" key="2">
    <source>
        <dbReference type="EMBL" id="MDS0899124.1"/>
    </source>
</evidence>
<accession>A0AAE4FFT9</accession>
<comment type="caution">
    <text evidence="2">The sequence shown here is derived from an EMBL/GenBank/DDBJ whole genome shotgun (WGS) entry which is preliminary data.</text>
</comment>
<gene>
    <name evidence="2" type="ORF">OSC06_14190</name>
</gene>
<dbReference type="AlphaFoldDB" id="A0AAE4FFT9"/>
<proteinExistence type="predicted"/>
<protein>
    <submittedName>
        <fullName evidence="2">Uncharacterized protein</fullName>
    </submittedName>
</protein>
<feature type="region of interest" description="Disordered" evidence="1">
    <location>
        <begin position="25"/>
        <end position="49"/>
    </location>
</feature>
<reference evidence="2" key="1">
    <citation type="submission" date="2023-02" db="EMBL/GenBank/DDBJ databases">
        <title>Detection, antimicrobial susceptibility and genomic characterization of NDM-producing species of Morganellaceae, Yersiniaceae, and Enterobacteriaceae other than Klebsiella.</title>
        <authorList>
            <person name="Camargo C.H."/>
            <person name="Sacchi C.T."/>
            <person name="Campos K.R."/>
        </authorList>
    </citation>
    <scope>NUCLEOTIDE SEQUENCE</scope>
    <source>
        <strain evidence="2">1189_21</strain>
    </source>
</reference>
<sequence length="49" mass="5345">MSASMADMPDDGYKTMVCAESARINRPMAPQGDKPSHLSVRIRLNPKIG</sequence>